<sequence length="1322" mass="146101">MSSSPSEPENAAPSGTVRPESVPKTSQDGDQNKNVRRPWTQPPRTKSASLLTQALATTYEADEHATGSFTDSPDTYQQVPDFPSQNDSRRNGMTNAQDERLSTQNAEPSMSIPAVDMRSTSSLGNTPTTALTQFNLHDMRNVNSLLMSHRDFLGTSKGRGTSLERTEKEKRVQELPKGTYSTNAGDTGLPRPSTPTAATSAESISANPPTDGLRAQYRSWRDARSTTAAEKAWSIGEHGGHDSDGGQVEKSIAEALAGVEPNNRSRKASHSLRFFREGLPEDKSVKKDVKNRGRSKDGLSRGKSYSDQPKLKSGPQSPREDGIPSAISPGLENTNVPQPFLERRTSKHDVNLLSNPTEGLAAEAGYFDSSHTIETVSEEQLKEMPAQLLADIRKHHNLTPGATKGSSFSQSIPVTASERPRSITTKSEIAGEGIIVKEVTEDPEEACDGAELSHVKSADEDDDSGEEQISSALFVPHKTPHESPERERGEKHSDVELDQEHEQDNSNSQWLEEHAVPSRDVDEKYLSQEANSRPLLSPSVIKPSKPLSEDDVTSTVVTDPADTDRDSQDDGGYTTVGEDSVIFDYDPDTTPTGSLKQVTQVPATTPQPLHDHQQKPKQPLETIELIPYRHQVGGHTTMWRFSKRAVCKQLNNSENKFYETVEQYHPALLKFLPRYIGVLNVTFEKQNRRKSTKKDDQDGIDERQDSTQPDLEEKPSGEIPAKNISNGHASATSQEEKRVISQSINSSSEPIPTVTVADNRHILPSSFLKPRTLYSDYHFRSLSDTTSSSSAPNLSHFPQKSEGDIAGRPKLYEKPAQSWGATTVNKDLRNEVFTDAFWGQPIPIQSHKKPASRNRSLPNRKGSGLRNSNSESSLKTAQQTQAASSQPAEESIRKKAMRTAAERQMGLTPLTEIEPIRAQSTATEEGDADFDEKAGTSAPEPEIPYTEGVRSGKRQRRYSSGGLRRKPSEVADDRGNLKYFEEADDAGYKGDVEEEVFSMDTEPIRRPLFSTKSTMDSKDVANGSSESSTVPQPADSKDSEPGSMLPAAPEEPSKSVNMPRPVNPKEARAQPGSRIEYFLLLEDLTAGMKRPCIMDLKMGTRQYGVEANAKKQQSQRRKCEATTSKELGVRVCGLQVWDVKSQSYIFQDKYFGRDLKVGLEFQNALKRFLYDGIDYSSVLRHIPTILSKLSKLEVIIQGLAGYRFYAASLLMFYDGTTEEVEESDNGGAENGVRNKKKDIDFKIADFANCVTLEDSRFQDRPCPPMHPESPDNGFLRGLRSLRKYFLAIQAEIRSEMGISSETQDEANGVELTDEDDAAYISY</sequence>
<gene>
    <name evidence="6" type="ORF">IFR04_007383</name>
</gene>
<dbReference type="GO" id="GO:0032958">
    <property type="term" value="P:inositol phosphate biosynthetic process"/>
    <property type="evidence" value="ECO:0007669"/>
    <property type="project" value="InterPro"/>
</dbReference>
<dbReference type="OrthoDB" id="2573163at2759"/>
<feature type="compositionally biased region" description="Polar residues" evidence="5">
    <location>
        <begin position="67"/>
        <end position="108"/>
    </location>
</feature>
<feature type="compositionally biased region" description="Polar residues" evidence="5">
    <location>
        <begin position="723"/>
        <end position="733"/>
    </location>
</feature>
<feature type="compositionally biased region" description="Low complexity" evidence="5">
    <location>
        <begin position="1"/>
        <end position="14"/>
    </location>
</feature>
<dbReference type="GO" id="GO:0005737">
    <property type="term" value="C:cytoplasm"/>
    <property type="evidence" value="ECO:0007669"/>
    <property type="project" value="TreeGrafter"/>
</dbReference>
<evidence type="ECO:0000256" key="5">
    <source>
        <dbReference type="SAM" id="MobiDB-lite"/>
    </source>
</evidence>
<feature type="region of interest" description="Disordered" evidence="5">
    <location>
        <begin position="1"/>
        <end position="111"/>
    </location>
</feature>
<dbReference type="Pfam" id="PF03770">
    <property type="entry name" value="IPK"/>
    <property type="match status" value="1"/>
</dbReference>
<feature type="compositionally biased region" description="Polar residues" evidence="5">
    <location>
        <begin position="740"/>
        <end position="750"/>
    </location>
</feature>
<dbReference type="InterPro" id="IPR038286">
    <property type="entry name" value="IPK_sf"/>
</dbReference>
<dbReference type="GO" id="GO:0005634">
    <property type="term" value="C:nucleus"/>
    <property type="evidence" value="ECO:0007669"/>
    <property type="project" value="TreeGrafter"/>
</dbReference>
<dbReference type="PANTHER" id="PTHR12400:SF21">
    <property type="entry name" value="KINASE"/>
    <property type="match status" value="1"/>
</dbReference>
<evidence type="ECO:0000256" key="1">
    <source>
        <dbReference type="ARBA" id="ARBA00007374"/>
    </source>
</evidence>
<feature type="region of interest" description="Disordered" evidence="5">
    <location>
        <begin position="1000"/>
        <end position="1069"/>
    </location>
</feature>
<feature type="region of interest" description="Disordered" evidence="5">
    <location>
        <begin position="283"/>
        <end position="337"/>
    </location>
</feature>
<keyword evidence="2 4" id="KW-0808">Transferase</keyword>
<feature type="compositionally biased region" description="Polar residues" evidence="5">
    <location>
        <begin position="404"/>
        <end position="414"/>
    </location>
</feature>
<proteinExistence type="inferred from homology"/>
<evidence type="ECO:0000256" key="2">
    <source>
        <dbReference type="ARBA" id="ARBA00022679"/>
    </source>
</evidence>
<dbReference type="GO" id="GO:0000824">
    <property type="term" value="F:inositol-1,4,5,6-tetrakisphosphate 3-kinase activity"/>
    <property type="evidence" value="ECO:0007669"/>
    <property type="project" value="TreeGrafter"/>
</dbReference>
<dbReference type="Proteomes" id="UP000664132">
    <property type="component" value="Unassembled WGS sequence"/>
</dbReference>
<comment type="similarity">
    <text evidence="1 4">Belongs to the inositol phosphokinase (IPK) family.</text>
</comment>
<dbReference type="EMBL" id="JAFJYH010000104">
    <property type="protein sequence ID" value="KAG4419509.1"/>
    <property type="molecule type" value="Genomic_DNA"/>
</dbReference>
<dbReference type="GO" id="GO:0046854">
    <property type="term" value="P:phosphatidylinositol phosphate biosynthetic process"/>
    <property type="evidence" value="ECO:0007669"/>
    <property type="project" value="TreeGrafter"/>
</dbReference>
<feature type="region of interest" description="Disordered" evidence="5">
    <location>
        <begin position="686"/>
        <end position="752"/>
    </location>
</feature>
<feature type="compositionally biased region" description="Basic and acidic residues" evidence="5">
    <location>
        <begin position="966"/>
        <end position="977"/>
    </location>
</feature>
<reference evidence="6" key="1">
    <citation type="submission" date="2021-02" db="EMBL/GenBank/DDBJ databases">
        <title>Genome sequence Cadophora malorum strain M34.</title>
        <authorList>
            <person name="Stefanovic E."/>
            <person name="Vu D."/>
            <person name="Scully C."/>
            <person name="Dijksterhuis J."/>
            <person name="Roader J."/>
            <person name="Houbraken J."/>
        </authorList>
    </citation>
    <scope>NUCLEOTIDE SEQUENCE</scope>
    <source>
        <strain evidence="6">M34</strain>
    </source>
</reference>
<accession>A0A8H7TDE0</accession>
<comment type="caution">
    <text evidence="6">The sequence shown here is derived from an EMBL/GenBank/DDBJ whole genome shotgun (WGS) entry which is preliminary data.</text>
</comment>
<feature type="compositionally biased region" description="Polar residues" evidence="5">
    <location>
        <begin position="1022"/>
        <end position="1031"/>
    </location>
</feature>
<feature type="compositionally biased region" description="Basic and acidic residues" evidence="5">
    <location>
        <begin position="162"/>
        <end position="174"/>
    </location>
</feature>
<feature type="compositionally biased region" description="Basic and acidic residues" evidence="5">
    <location>
        <begin position="693"/>
        <end position="716"/>
    </location>
</feature>
<feature type="compositionally biased region" description="Basic and acidic residues" evidence="5">
    <location>
        <begin position="511"/>
        <end position="526"/>
    </location>
</feature>
<organism evidence="6 7">
    <name type="scientific">Cadophora malorum</name>
    <dbReference type="NCBI Taxonomy" id="108018"/>
    <lineage>
        <taxon>Eukaryota</taxon>
        <taxon>Fungi</taxon>
        <taxon>Dikarya</taxon>
        <taxon>Ascomycota</taxon>
        <taxon>Pezizomycotina</taxon>
        <taxon>Leotiomycetes</taxon>
        <taxon>Helotiales</taxon>
        <taxon>Ploettnerulaceae</taxon>
        <taxon>Cadophora</taxon>
    </lineage>
</organism>
<dbReference type="EC" id="2.7.-.-" evidence="4"/>
<dbReference type="GO" id="GO:0008440">
    <property type="term" value="F:inositol-1,4,5-trisphosphate 3-kinase activity"/>
    <property type="evidence" value="ECO:0007669"/>
    <property type="project" value="TreeGrafter"/>
</dbReference>
<feature type="compositionally biased region" description="Basic and acidic residues" evidence="5">
    <location>
        <begin position="283"/>
        <end position="300"/>
    </location>
</feature>
<protein>
    <recommendedName>
        <fullName evidence="4">Kinase</fullName>
        <ecNumber evidence="4">2.7.-.-</ecNumber>
    </recommendedName>
</protein>
<dbReference type="SUPFAM" id="SSF56104">
    <property type="entry name" value="SAICAR synthase-like"/>
    <property type="match status" value="1"/>
</dbReference>
<name>A0A8H7TDE0_9HELO</name>
<feature type="compositionally biased region" description="Polar residues" evidence="5">
    <location>
        <begin position="194"/>
        <end position="208"/>
    </location>
</feature>
<feature type="compositionally biased region" description="Polar residues" evidence="5">
    <location>
        <begin position="589"/>
        <end position="607"/>
    </location>
</feature>
<evidence type="ECO:0000256" key="3">
    <source>
        <dbReference type="ARBA" id="ARBA00022777"/>
    </source>
</evidence>
<feature type="region of interest" description="Disordered" evidence="5">
    <location>
        <begin position="152"/>
        <end position="213"/>
    </location>
</feature>
<evidence type="ECO:0000313" key="7">
    <source>
        <dbReference type="Proteomes" id="UP000664132"/>
    </source>
</evidence>
<keyword evidence="7" id="KW-1185">Reference proteome</keyword>
<keyword evidence="3 4" id="KW-0418">Kinase</keyword>
<evidence type="ECO:0000313" key="6">
    <source>
        <dbReference type="EMBL" id="KAG4419509.1"/>
    </source>
</evidence>
<dbReference type="InterPro" id="IPR005522">
    <property type="entry name" value="IPK"/>
</dbReference>
<feature type="compositionally biased region" description="Low complexity" evidence="5">
    <location>
        <begin position="872"/>
        <end position="888"/>
    </location>
</feature>
<feature type="compositionally biased region" description="Basic and acidic residues" evidence="5">
    <location>
        <begin position="479"/>
        <end position="504"/>
    </location>
</feature>
<dbReference type="Gene3D" id="3.30.470.160">
    <property type="entry name" value="Inositol polyphosphate kinase"/>
    <property type="match status" value="1"/>
</dbReference>
<feature type="region of interest" description="Disordered" evidence="5">
    <location>
        <begin position="842"/>
        <end position="977"/>
    </location>
</feature>
<feature type="region of interest" description="Disordered" evidence="5">
    <location>
        <begin position="783"/>
        <end position="806"/>
    </location>
</feature>
<evidence type="ECO:0000256" key="4">
    <source>
        <dbReference type="RuleBase" id="RU363090"/>
    </source>
</evidence>
<feature type="compositionally biased region" description="Polar residues" evidence="5">
    <location>
        <begin position="42"/>
        <end position="56"/>
    </location>
</feature>
<dbReference type="PANTHER" id="PTHR12400">
    <property type="entry name" value="INOSITOL POLYPHOSPHATE KINASE"/>
    <property type="match status" value="1"/>
</dbReference>
<feature type="region of interest" description="Disordered" evidence="5">
    <location>
        <begin position="397"/>
        <end position="618"/>
    </location>
</feature>